<protein>
    <submittedName>
        <fullName evidence="2">Uncharacterized protein</fullName>
    </submittedName>
</protein>
<dbReference type="Proteomes" id="UP000824540">
    <property type="component" value="Unassembled WGS sequence"/>
</dbReference>
<dbReference type="OrthoDB" id="608866at2759"/>
<sequence>MWSPTPDEPHPPSEEHQSQLLRAGGLPLMIQLLAESQDEELKRAATFVLQTCKQMRAFEASSPPQADPGGLQERVRPFCDMPSYWRSALEIKERIKQLEKLHREVDEGERDATNSTDKRRGLPGVETPLLTLDPTAGFWEGTGVQRTLCRGEERGLAHEGYKDPIESRELTPARPALQPYRHQKREGNSRSPVEYPTSFSVIKDEAQREEKEPHVLLGLAVTESGNQEADFLGQCCGRDIDTSAVTTRRQTGPEPQRKARSSAPQPPGGASQPREPAEQGAAVCSVCSRMPDSSTPPATGGGRERDGEGGPPTAPPESSTCNSYTARVGAHSFRSSLWIGVVLPALPLSHTLYLVETQGRSRFPDQQAGVGGGDVPGRSRTCIFSSQPPRAQFINMSVPISVAIAVAAGGRRENMIDHMSLCSDILEGEIMVDRMQLNPTGQKPSMANILLSVLHQIKLYVPPGVFLLSRETGARTFTQILRSCRYRCDRHTVLMDAEDRFKTRVQETIRKEKGCHCSLPTPDPQLPPPTPRVPLGLQYSQNSCVLHAASSLHPSSSKRLRAGPCTELL</sequence>
<dbReference type="AlphaFoldDB" id="A0A8T2PLT1"/>
<evidence type="ECO:0000256" key="1">
    <source>
        <dbReference type="SAM" id="MobiDB-lite"/>
    </source>
</evidence>
<accession>A0A8T2PLT1</accession>
<dbReference type="GO" id="GO:0007129">
    <property type="term" value="P:homologous chromosome pairing at meiosis"/>
    <property type="evidence" value="ECO:0007669"/>
    <property type="project" value="TreeGrafter"/>
</dbReference>
<keyword evidence="3" id="KW-1185">Reference proteome</keyword>
<dbReference type="EMBL" id="JAFBMS010000005">
    <property type="protein sequence ID" value="KAG9352461.1"/>
    <property type="molecule type" value="Genomic_DNA"/>
</dbReference>
<proteinExistence type="predicted"/>
<gene>
    <name evidence="2" type="ORF">JZ751_020875</name>
</gene>
<feature type="region of interest" description="Disordered" evidence="1">
    <location>
        <begin position="244"/>
        <end position="323"/>
    </location>
</feature>
<dbReference type="PANTHER" id="PTHR14014">
    <property type="entry name" value="TELOMERE REPEATS-BINDING BOUQUET FORMATION PROTEIN 1"/>
    <property type="match status" value="1"/>
</dbReference>
<dbReference type="GO" id="GO:0070197">
    <property type="term" value="P:meiotic attachment of telomere to nuclear envelope"/>
    <property type="evidence" value="ECO:0007669"/>
    <property type="project" value="InterPro"/>
</dbReference>
<name>A0A8T2PLT1_9TELE</name>
<feature type="region of interest" description="Disordered" evidence="1">
    <location>
        <begin position="103"/>
        <end position="127"/>
    </location>
</feature>
<feature type="region of interest" description="Disordered" evidence="1">
    <location>
        <begin position="168"/>
        <end position="197"/>
    </location>
</feature>
<dbReference type="PANTHER" id="PTHR14014:SF0">
    <property type="entry name" value="TELOMERE REPEATS-BINDING BOUQUET FORMATION PROTEIN 1"/>
    <property type="match status" value="1"/>
</dbReference>
<evidence type="ECO:0000313" key="3">
    <source>
        <dbReference type="Proteomes" id="UP000824540"/>
    </source>
</evidence>
<reference evidence="2" key="1">
    <citation type="thesis" date="2021" institute="BYU ScholarsArchive" country="Provo, UT, USA">
        <title>Applications of and Algorithms for Genome Assembly and Genomic Analyses with an Emphasis on Marine Teleosts.</title>
        <authorList>
            <person name="Pickett B.D."/>
        </authorList>
    </citation>
    <scope>NUCLEOTIDE SEQUENCE</scope>
    <source>
        <strain evidence="2">HI-2016</strain>
    </source>
</reference>
<comment type="caution">
    <text evidence="2">The sequence shown here is derived from an EMBL/GenBank/DDBJ whole genome shotgun (WGS) entry which is preliminary data.</text>
</comment>
<dbReference type="InterPro" id="IPR042359">
    <property type="entry name" value="TERB1"/>
</dbReference>
<evidence type="ECO:0000313" key="2">
    <source>
        <dbReference type="EMBL" id="KAG9352461.1"/>
    </source>
</evidence>
<feature type="compositionally biased region" description="Basic and acidic residues" evidence="1">
    <location>
        <begin position="103"/>
        <end position="120"/>
    </location>
</feature>
<organism evidence="2 3">
    <name type="scientific">Albula glossodonta</name>
    <name type="common">roundjaw bonefish</name>
    <dbReference type="NCBI Taxonomy" id="121402"/>
    <lineage>
        <taxon>Eukaryota</taxon>
        <taxon>Metazoa</taxon>
        <taxon>Chordata</taxon>
        <taxon>Craniata</taxon>
        <taxon>Vertebrata</taxon>
        <taxon>Euteleostomi</taxon>
        <taxon>Actinopterygii</taxon>
        <taxon>Neopterygii</taxon>
        <taxon>Teleostei</taxon>
        <taxon>Albuliformes</taxon>
        <taxon>Albulidae</taxon>
        <taxon>Albula</taxon>
    </lineage>
</organism>